<protein>
    <submittedName>
        <fullName evidence="2">Uncharacterized protein</fullName>
    </submittedName>
</protein>
<accession>A0AAW0DDE7</accession>
<name>A0AAW0DDE7_9AGAR</name>
<dbReference type="AlphaFoldDB" id="A0AAW0DDE7"/>
<keyword evidence="1" id="KW-1133">Transmembrane helix</keyword>
<comment type="caution">
    <text evidence="2">The sequence shown here is derived from an EMBL/GenBank/DDBJ whole genome shotgun (WGS) entry which is preliminary data.</text>
</comment>
<sequence>MSTYSRREEDANRAQDIQIKAGLEGGARAGAVGVGLTILLHYTWPAFRRLRLPFKAFVVSGFTMSGMTFGAERALLAHETERRKEENTLRRQARLELAQRGIIPTETEITKWRTERDAASTNGSESSRA</sequence>
<dbReference type="EMBL" id="JAYKXP010000016">
    <property type="protein sequence ID" value="KAK7049684.1"/>
    <property type="molecule type" value="Genomic_DNA"/>
</dbReference>
<keyword evidence="3" id="KW-1185">Reference proteome</keyword>
<evidence type="ECO:0000256" key="1">
    <source>
        <dbReference type="SAM" id="Phobius"/>
    </source>
</evidence>
<gene>
    <name evidence="2" type="ORF">VNI00_005715</name>
</gene>
<reference evidence="2 3" key="1">
    <citation type="submission" date="2024-01" db="EMBL/GenBank/DDBJ databases">
        <title>A draft genome for a cacao thread blight-causing isolate of Paramarasmius palmivorus.</title>
        <authorList>
            <person name="Baruah I.K."/>
            <person name="Bukari Y."/>
            <person name="Amoako-Attah I."/>
            <person name="Meinhardt L.W."/>
            <person name="Bailey B.A."/>
            <person name="Cohen S.P."/>
        </authorList>
    </citation>
    <scope>NUCLEOTIDE SEQUENCE [LARGE SCALE GENOMIC DNA]</scope>
    <source>
        <strain evidence="2 3">GH-12</strain>
    </source>
</reference>
<evidence type="ECO:0000313" key="3">
    <source>
        <dbReference type="Proteomes" id="UP001383192"/>
    </source>
</evidence>
<evidence type="ECO:0000313" key="2">
    <source>
        <dbReference type="EMBL" id="KAK7049684.1"/>
    </source>
</evidence>
<dbReference type="Proteomes" id="UP001383192">
    <property type="component" value="Unassembled WGS sequence"/>
</dbReference>
<proteinExistence type="predicted"/>
<keyword evidence="1" id="KW-0812">Transmembrane</keyword>
<feature type="transmembrane region" description="Helical" evidence="1">
    <location>
        <begin position="21"/>
        <end position="44"/>
    </location>
</feature>
<organism evidence="2 3">
    <name type="scientific">Paramarasmius palmivorus</name>
    <dbReference type="NCBI Taxonomy" id="297713"/>
    <lineage>
        <taxon>Eukaryota</taxon>
        <taxon>Fungi</taxon>
        <taxon>Dikarya</taxon>
        <taxon>Basidiomycota</taxon>
        <taxon>Agaricomycotina</taxon>
        <taxon>Agaricomycetes</taxon>
        <taxon>Agaricomycetidae</taxon>
        <taxon>Agaricales</taxon>
        <taxon>Marasmiineae</taxon>
        <taxon>Marasmiaceae</taxon>
        <taxon>Paramarasmius</taxon>
    </lineage>
</organism>
<keyword evidence="1" id="KW-0472">Membrane</keyword>